<gene>
    <name evidence="7" type="primary">lptC</name>
    <name evidence="7" type="ORF">DZC73_13795</name>
</gene>
<dbReference type="GO" id="GO:0005886">
    <property type="term" value="C:plasma membrane"/>
    <property type="evidence" value="ECO:0007669"/>
    <property type="project" value="InterPro"/>
</dbReference>
<dbReference type="RefSeq" id="WP_124541147.1">
    <property type="nucleotide sequence ID" value="NZ_QUSW01000003.1"/>
</dbReference>
<dbReference type="InterPro" id="IPR052363">
    <property type="entry name" value="LPS_export_LptC"/>
</dbReference>
<keyword evidence="2" id="KW-0997">Cell inner membrane</keyword>
<dbReference type="EMBL" id="QUSW01000003">
    <property type="protein sequence ID" value="RQP24630.1"/>
    <property type="molecule type" value="Genomic_DNA"/>
</dbReference>
<evidence type="ECO:0000313" key="7">
    <source>
        <dbReference type="EMBL" id="RQP24630.1"/>
    </source>
</evidence>
<evidence type="ECO:0000256" key="6">
    <source>
        <dbReference type="SAM" id="Phobius"/>
    </source>
</evidence>
<evidence type="ECO:0000313" key="8">
    <source>
        <dbReference type="Proteomes" id="UP000267464"/>
    </source>
</evidence>
<organism evidence="7 8">
    <name type="scientific">Piscinibacter terrae</name>
    <dbReference type="NCBI Taxonomy" id="2496871"/>
    <lineage>
        <taxon>Bacteria</taxon>
        <taxon>Pseudomonadati</taxon>
        <taxon>Pseudomonadota</taxon>
        <taxon>Betaproteobacteria</taxon>
        <taxon>Burkholderiales</taxon>
        <taxon>Sphaerotilaceae</taxon>
        <taxon>Piscinibacter</taxon>
    </lineage>
</organism>
<keyword evidence="3 6" id="KW-0812">Transmembrane</keyword>
<dbReference type="GO" id="GO:0017089">
    <property type="term" value="F:glycolipid transfer activity"/>
    <property type="evidence" value="ECO:0007669"/>
    <property type="project" value="TreeGrafter"/>
</dbReference>
<dbReference type="OrthoDB" id="5298112at2"/>
<proteinExistence type="predicted"/>
<accession>A0A3N7HQX8</accession>
<feature type="transmembrane region" description="Helical" evidence="6">
    <location>
        <begin position="12"/>
        <end position="31"/>
    </location>
</feature>
<sequence length="200" mass="22174">MPWSARLISQLSAYLPLLLMAMLALGTWWLVQNTPMAEAPQVAAPPRHEPDYQMSHFTVRRFGPDGAMRAQIDGDMMRHYPDTDTLEIDNVRVRAVAPDGRVTLANANTALSNADGSELQLKGGAHVVREGLNGEEPMEFRGEFLHAFLNTEKLRSHLPVTLTRGGMEIRADAMDYDNLDRTVQLKGRVTATIPPTARGK</sequence>
<evidence type="ECO:0000256" key="5">
    <source>
        <dbReference type="ARBA" id="ARBA00023136"/>
    </source>
</evidence>
<evidence type="ECO:0000256" key="3">
    <source>
        <dbReference type="ARBA" id="ARBA00022692"/>
    </source>
</evidence>
<evidence type="ECO:0000256" key="1">
    <source>
        <dbReference type="ARBA" id="ARBA00022475"/>
    </source>
</evidence>
<keyword evidence="8" id="KW-1185">Reference proteome</keyword>
<dbReference type="Gene3D" id="2.60.450.10">
    <property type="entry name" value="Lipopolysaccharide (LPS) transport protein A like domain"/>
    <property type="match status" value="1"/>
</dbReference>
<dbReference type="PANTHER" id="PTHR37481">
    <property type="entry name" value="LIPOPOLYSACCHARIDE EXPORT SYSTEM PROTEIN LPTC"/>
    <property type="match status" value="1"/>
</dbReference>
<evidence type="ECO:0000256" key="4">
    <source>
        <dbReference type="ARBA" id="ARBA00022989"/>
    </source>
</evidence>
<dbReference type="AlphaFoldDB" id="A0A3N7HQX8"/>
<comment type="caution">
    <text evidence="7">The sequence shown here is derived from an EMBL/GenBank/DDBJ whole genome shotgun (WGS) entry which is preliminary data.</text>
</comment>
<name>A0A3N7HQX8_9BURK</name>
<keyword evidence="1" id="KW-1003">Cell membrane</keyword>
<dbReference type="InterPro" id="IPR026265">
    <property type="entry name" value="LptC"/>
</dbReference>
<dbReference type="PANTHER" id="PTHR37481:SF1">
    <property type="entry name" value="LIPOPOLYSACCHARIDE EXPORT SYSTEM PROTEIN LPTC"/>
    <property type="match status" value="1"/>
</dbReference>
<reference evidence="7 8" key="2">
    <citation type="submission" date="2018-12" db="EMBL/GenBank/DDBJ databases">
        <title>Rhizobacter gummiphilus sp. nov., a rubber-degrading bacterium isolated from the soil of a botanical garden in Japan.</title>
        <authorList>
            <person name="Shunsuke S.S."/>
        </authorList>
    </citation>
    <scope>NUCLEOTIDE SEQUENCE [LARGE SCALE GENOMIC DNA]</scope>
    <source>
        <strain evidence="7 8">S-16</strain>
    </source>
</reference>
<dbReference type="Pfam" id="PF06835">
    <property type="entry name" value="LptC"/>
    <property type="match status" value="1"/>
</dbReference>
<dbReference type="InterPro" id="IPR010664">
    <property type="entry name" value="LipoPS_assembly_LptC-rel"/>
</dbReference>
<evidence type="ECO:0000256" key="2">
    <source>
        <dbReference type="ARBA" id="ARBA00022519"/>
    </source>
</evidence>
<dbReference type="GO" id="GO:0030288">
    <property type="term" value="C:outer membrane-bounded periplasmic space"/>
    <property type="evidence" value="ECO:0007669"/>
    <property type="project" value="TreeGrafter"/>
</dbReference>
<keyword evidence="4 6" id="KW-1133">Transmembrane helix</keyword>
<dbReference type="NCBIfam" id="TIGR04409">
    <property type="entry name" value="LptC_YrbK"/>
    <property type="match status" value="1"/>
</dbReference>
<dbReference type="Proteomes" id="UP000267464">
    <property type="component" value="Unassembled WGS sequence"/>
</dbReference>
<reference evidence="7 8" key="1">
    <citation type="submission" date="2018-08" db="EMBL/GenBank/DDBJ databases">
        <authorList>
            <person name="Khan S.A."/>
            <person name="Jeon C.O."/>
            <person name="Chun B.H."/>
            <person name="Jeong S.E."/>
        </authorList>
    </citation>
    <scope>NUCLEOTIDE SEQUENCE [LARGE SCALE GENOMIC DNA]</scope>
    <source>
        <strain evidence="7 8">S-16</strain>
    </source>
</reference>
<keyword evidence="5 6" id="KW-0472">Membrane</keyword>
<dbReference type="GO" id="GO:0015221">
    <property type="term" value="F:lipopolysaccharide transmembrane transporter activity"/>
    <property type="evidence" value="ECO:0007669"/>
    <property type="project" value="InterPro"/>
</dbReference>
<protein>
    <submittedName>
        <fullName evidence="7">LPS export ABC transporter periplasmic protein LptC</fullName>
    </submittedName>
</protein>